<evidence type="ECO:0000259" key="4">
    <source>
        <dbReference type="Pfam" id="PF00291"/>
    </source>
</evidence>
<gene>
    <name evidence="5" type="ORF">GGR28_000548</name>
</gene>
<sequence length="350" mass="38532">MTLRDAVRSASNTVSREAREEACISSDPTEDRRRRAQSFARVIDSEVGGTWMRRSRGLERDFERGGIYLKFEGDNPTGTQKDRIAFAHVLDAIERGFHTIAYATCGNYGVAVALAAKLAGLRCEIFVPAGYHTKRLKEMEDLGGRLHRPEGTYEDVVAHSSRVAKRNGWYDANPGKQNSTLQLRAYAHIAQEIFEDLRRVPDVVAVPVSNGTLLAGIHQGFAELLARGTIDKLPRMIAASSTHKNPIVSSFLAGSRTCQDLRPEQIRETTINEPLINWHSFDGQEALDAIFASGGTARHISDEKMRKMSAYLSSKEALQVLPASTAGLIALLELSDPTNELSVAVLTAKR</sequence>
<dbReference type="SUPFAM" id="SSF53686">
    <property type="entry name" value="Tryptophan synthase beta subunit-like PLP-dependent enzymes"/>
    <property type="match status" value="1"/>
</dbReference>
<evidence type="ECO:0000256" key="3">
    <source>
        <dbReference type="SAM" id="MobiDB-lite"/>
    </source>
</evidence>
<dbReference type="RefSeq" id="WP_183494184.1">
    <property type="nucleotide sequence ID" value="NZ_JACIFF010000001.1"/>
</dbReference>
<dbReference type="InterPro" id="IPR036052">
    <property type="entry name" value="TrpB-like_PALP_sf"/>
</dbReference>
<keyword evidence="2" id="KW-0663">Pyridoxal phosphate</keyword>
<comment type="cofactor">
    <cofactor evidence="1">
        <name>pyridoxal 5'-phosphate</name>
        <dbReference type="ChEBI" id="CHEBI:597326"/>
    </cofactor>
</comment>
<dbReference type="GO" id="GO:0004795">
    <property type="term" value="F:threonine synthase activity"/>
    <property type="evidence" value="ECO:0007669"/>
    <property type="project" value="UniProtKB-EC"/>
</dbReference>
<dbReference type="Proteomes" id="UP000576209">
    <property type="component" value="Unassembled WGS sequence"/>
</dbReference>
<dbReference type="EC" id="4.2.3.1" evidence="5"/>
<evidence type="ECO:0000313" key="6">
    <source>
        <dbReference type="Proteomes" id="UP000576209"/>
    </source>
</evidence>
<keyword evidence="6" id="KW-1185">Reference proteome</keyword>
<dbReference type="EMBL" id="JACIFF010000001">
    <property type="protein sequence ID" value="MBB4077947.1"/>
    <property type="molecule type" value="Genomic_DNA"/>
</dbReference>
<proteinExistence type="predicted"/>
<comment type="caution">
    <text evidence="5">The sequence shown here is derived from an EMBL/GenBank/DDBJ whole genome shotgun (WGS) entry which is preliminary data.</text>
</comment>
<dbReference type="Pfam" id="PF00291">
    <property type="entry name" value="PALP"/>
    <property type="match status" value="1"/>
</dbReference>
<feature type="domain" description="Tryptophan synthase beta chain-like PALP" evidence="4">
    <location>
        <begin position="45"/>
        <end position="338"/>
    </location>
</feature>
<protein>
    <submittedName>
        <fullName evidence="5">Threonine synthase</fullName>
        <ecNumber evidence="5">4.2.3.1</ecNumber>
    </submittedName>
</protein>
<name>A0A840E4C0_9BACT</name>
<evidence type="ECO:0000256" key="1">
    <source>
        <dbReference type="ARBA" id="ARBA00001933"/>
    </source>
</evidence>
<dbReference type="PANTHER" id="PTHR10314">
    <property type="entry name" value="CYSTATHIONINE BETA-SYNTHASE"/>
    <property type="match status" value="1"/>
</dbReference>
<dbReference type="NCBIfam" id="NF004996">
    <property type="entry name" value="PRK06381.1"/>
    <property type="match status" value="1"/>
</dbReference>
<evidence type="ECO:0000256" key="2">
    <source>
        <dbReference type="ARBA" id="ARBA00022898"/>
    </source>
</evidence>
<keyword evidence="5" id="KW-0456">Lyase</keyword>
<evidence type="ECO:0000313" key="5">
    <source>
        <dbReference type="EMBL" id="MBB4077947.1"/>
    </source>
</evidence>
<organism evidence="5 6">
    <name type="scientific">Neolewinella aquimaris</name>
    <dbReference type="NCBI Taxonomy" id="1835722"/>
    <lineage>
        <taxon>Bacteria</taxon>
        <taxon>Pseudomonadati</taxon>
        <taxon>Bacteroidota</taxon>
        <taxon>Saprospiria</taxon>
        <taxon>Saprospirales</taxon>
        <taxon>Lewinellaceae</taxon>
        <taxon>Neolewinella</taxon>
    </lineage>
</organism>
<dbReference type="InterPro" id="IPR050214">
    <property type="entry name" value="Cys_Synth/Cystath_Beta-Synth"/>
</dbReference>
<reference evidence="5 6" key="1">
    <citation type="submission" date="2020-08" db="EMBL/GenBank/DDBJ databases">
        <title>Genomic Encyclopedia of Type Strains, Phase IV (KMG-IV): sequencing the most valuable type-strain genomes for metagenomic binning, comparative biology and taxonomic classification.</title>
        <authorList>
            <person name="Goeker M."/>
        </authorList>
    </citation>
    <scope>NUCLEOTIDE SEQUENCE [LARGE SCALE GENOMIC DNA]</scope>
    <source>
        <strain evidence="5 6">DSM 105137</strain>
    </source>
</reference>
<accession>A0A840E4C0</accession>
<dbReference type="AlphaFoldDB" id="A0A840E4C0"/>
<dbReference type="Gene3D" id="3.40.50.1100">
    <property type="match status" value="2"/>
</dbReference>
<feature type="region of interest" description="Disordered" evidence="3">
    <location>
        <begin position="1"/>
        <end position="31"/>
    </location>
</feature>
<dbReference type="InterPro" id="IPR001926">
    <property type="entry name" value="TrpB-like_PALP"/>
</dbReference>
<dbReference type="GO" id="GO:1901605">
    <property type="term" value="P:alpha-amino acid metabolic process"/>
    <property type="evidence" value="ECO:0007669"/>
    <property type="project" value="UniProtKB-ARBA"/>
</dbReference>